<proteinExistence type="predicted"/>
<accession>A0A9D2MJ97</accession>
<protein>
    <submittedName>
        <fullName evidence="2">Class I SAM-dependent methyltransferase</fullName>
    </submittedName>
</protein>
<gene>
    <name evidence="2" type="ORF">IAA37_05405</name>
</gene>
<evidence type="ECO:0000313" key="2">
    <source>
        <dbReference type="EMBL" id="HJB75098.1"/>
    </source>
</evidence>
<keyword evidence="2" id="KW-0489">Methyltransferase</keyword>
<dbReference type="EMBL" id="DWXN01000010">
    <property type="protein sequence ID" value="HJB75098.1"/>
    <property type="molecule type" value="Genomic_DNA"/>
</dbReference>
<sequence>MDQKTAQDYVKEYYNAYDEESRFDRRFNAVEYITTMRYIEKYLRPGMRVAEIGAGTGRYSLALADRGYTVDAVELVQHNIDVFKSKMKPHQNVTIRQGDAVSLPLASETYDITLLLGPMYHLFSREDALRALGEALRVTKRGGKVFAAYVMNDLTVYDYLFVRGKIQEYKQKQYIDSDFHANPAPELIFQLYRTEDIDSLMAGFNVKRLHFVATDMISTLLRDSINHMDEDTFSDYMDFHFKICERRDMLGMTSHSLDLFEKE</sequence>
<dbReference type="CDD" id="cd02440">
    <property type="entry name" value="AdoMet_MTases"/>
    <property type="match status" value="1"/>
</dbReference>
<dbReference type="Pfam" id="PF08241">
    <property type="entry name" value="Methyltransf_11"/>
    <property type="match status" value="1"/>
</dbReference>
<evidence type="ECO:0000313" key="3">
    <source>
        <dbReference type="Proteomes" id="UP000823877"/>
    </source>
</evidence>
<feature type="domain" description="Methyltransferase type 11" evidence="1">
    <location>
        <begin position="51"/>
        <end position="146"/>
    </location>
</feature>
<dbReference type="GO" id="GO:0032259">
    <property type="term" value="P:methylation"/>
    <property type="evidence" value="ECO:0007669"/>
    <property type="project" value="UniProtKB-KW"/>
</dbReference>
<reference evidence="2" key="2">
    <citation type="submission" date="2021-04" db="EMBL/GenBank/DDBJ databases">
        <authorList>
            <person name="Gilroy R."/>
        </authorList>
    </citation>
    <scope>NUCLEOTIDE SEQUENCE</scope>
    <source>
        <strain evidence="2">CHK188-16595</strain>
    </source>
</reference>
<dbReference type="Gene3D" id="3.40.50.150">
    <property type="entry name" value="Vaccinia Virus protein VP39"/>
    <property type="match status" value="1"/>
</dbReference>
<dbReference type="GO" id="GO:0008757">
    <property type="term" value="F:S-adenosylmethionine-dependent methyltransferase activity"/>
    <property type="evidence" value="ECO:0007669"/>
    <property type="project" value="InterPro"/>
</dbReference>
<reference evidence="2" key="1">
    <citation type="journal article" date="2021" name="PeerJ">
        <title>Extensive microbial diversity within the chicken gut microbiome revealed by metagenomics and culture.</title>
        <authorList>
            <person name="Gilroy R."/>
            <person name="Ravi A."/>
            <person name="Getino M."/>
            <person name="Pursley I."/>
            <person name="Horton D.L."/>
            <person name="Alikhan N.F."/>
            <person name="Baker D."/>
            <person name="Gharbi K."/>
            <person name="Hall N."/>
            <person name="Watson M."/>
            <person name="Adriaenssens E.M."/>
            <person name="Foster-Nyarko E."/>
            <person name="Jarju S."/>
            <person name="Secka A."/>
            <person name="Antonio M."/>
            <person name="Oren A."/>
            <person name="Chaudhuri R.R."/>
            <person name="La Ragione R."/>
            <person name="Hildebrand F."/>
            <person name="Pallen M.J."/>
        </authorList>
    </citation>
    <scope>NUCLEOTIDE SEQUENCE</scope>
    <source>
        <strain evidence="2">CHK188-16595</strain>
    </source>
</reference>
<comment type="caution">
    <text evidence="2">The sequence shown here is derived from an EMBL/GenBank/DDBJ whole genome shotgun (WGS) entry which is preliminary data.</text>
</comment>
<dbReference type="InterPro" id="IPR013216">
    <property type="entry name" value="Methyltransf_11"/>
</dbReference>
<name>A0A9D2MJ97_9FIRM</name>
<dbReference type="SUPFAM" id="SSF53335">
    <property type="entry name" value="S-adenosyl-L-methionine-dependent methyltransferases"/>
    <property type="match status" value="1"/>
</dbReference>
<dbReference type="Proteomes" id="UP000823877">
    <property type="component" value="Unassembled WGS sequence"/>
</dbReference>
<dbReference type="AlphaFoldDB" id="A0A9D2MJ97"/>
<keyword evidence="2" id="KW-0808">Transferase</keyword>
<dbReference type="InterPro" id="IPR029063">
    <property type="entry name" value="SAM-dependent_MTases_sf"/>
</dbReference>
<organism evidence="2 3">
    <name type="scientific">Candidatus Eubacterium faecale</name>
    <dbReference type="NCBI Taxonomy" id="2838568"/>
    <lineage>
        <taxon>Bacteria</taxon>
        <taxon>Bacillati</taxon>
        <taxon>Bacillota</taxon>
        <taxon>Clostridia</taxon>
        <taxon>Eubacteriales</taxon>
        <taxon>Eubacteriaceae</taxon>
        <taxon>Eubacterium</taxon>
    </lineage>
</organism>
<evidence type="ECO:0000259" key="1">
    <source>
        <dbReference type="Pfam" id="PF08241"/>
    </source>
</evidence>